<feature type="transmembrane region" description="Helical" evidence="1">
    <location>
        <begin position="50"/>
        <end position="69"/>
    </location>
</feature>
<protein>
    <submittedName>
        <fullName evidence="2">Uncharacterized protein</fullName>
    </submittedName>
</protein>
<organism evidence="2">
    <name type="scientific">Salmonella enterica subsp. enterica serovar Weslaco</name>
    <dbReference type="NCBI Taxonomy" id="1243597"/>
    <lineage>
        <taxon>Bacteria</taxon>
        <taxon>Pseudomonadati</taxon>
        <taxon>Pseudomonadota</taxon>
        <taxon>Gammaproteobacteria</taxon>
        <taxon>Enterobacterales</taxon>
        <taxon>Enterobacteriaceae</taxon>
        <taxon>Salmonella</taxon>
    </lineage>
</organism>
<feature type="transmembrane region" description="Helical" evidence="1">
    <location>
        <begin position="81"/>
        <end position="98"/>
    </location>
</feature>
<comment type="caution">
    <text evidence="2">The sequence shown here is derived from an EMBL/GenBank/DDBJ whole genome shotgun (WGS) entry which is preliminary data.</text>
</comment>
<keyword evidence="1" id="KW-0812">Transmembrane</keyword>
<keyword evidence="1" id="KW-0472">Membrane</keyword>
<dbReference type="AlphaFoldDB" id="A0A5X3PB70"/>
<evidence type="ECO:0000256" key="1">
    <source>
        <dbReference type="SAM" id="Phobius"/>
    </source>
</evidence>
<proteinExistence type="predicted"/>
<evidence type="ECO:0000313" key="2">
    <source>
        <dbReference type="EMBL" id="EBZ6054303.1"/>
    </source>
</evidence>
<reference evidence="2" key="1">
    <citation type="submission" date="2018-10" db="EMBL/GenBank/DDBJ databases">
        <authorList>
            <consortium name="GenomeTrakr network: Whole genome sequencing for foodborne pathogen traceback"/>
        </authorList>
    </citation>
    <scope>NUCLEOTIDE SEQUENCE</scope>
    <source>
        <strain evidence="2">FDA00013435</strain>
    </source>
</reference>
<dbReference type="EMBL" id="AAHRRA010000041">
    <property type="protein sequence ID" value="EBZ6054303.1"/>
    <property type="molecule type" value="Genomic_DNA"/>
</dbReference>
<gene>
    <name evidence="2" type="ORF">D2118_23335</name>
</gene>
<accession>A0A5X3PB70</accession>
<name>A0A5X3PB70_SALET</name>
<keyword evidence="1" id="KW-1133">Transmembrane helix</keyword>
<sequence>MNLMTWLTGKTLAELVKKGQLIPTEIKLPVYPASHYKKNWYEQGIPHGGVIGLTAIMMTMTWIVSINMVIAQFEPHNKKHLELVFFLAVGYVAFLTPSN</sequence>